<evidence type="ECO:0000313" key="2">
    <source>
        <dbReference type="Proteomes" id="UP001054945"/>
    </source>
</evidence>
<dbReference type="AlphaFoldDB" id="A0AAV4S524"/>
<gene>
    <name evidence="1" type="ORF">CEXT_625331</name>
</gene>
<protein>
    <submittedName>
        <fullName evidence="1">Uncharacterized protein</fullName>
    </submittedName>
</protein>
<sequence length="84" mass="9159">MKDPHSIRDLFSVWELDWGRRVHLNEKSLPPGASCTPPKASRSSPEAALRKVTASLSSSSSTSITVLFGLNGCCTYFITDSLFV</sequence>
<reference evidence="1 2" key="1">
    <citation type="submission" date="2021-06" db="EMBL/GenBank/DDBJ databases">
        <title>Caerostris extrusa draft genome.</title>
        <authorList>
            <person name="Kono N."/>
            <person name="Arakawa K."/>
        </authorList>
    </citation>
    <scope>NUCLEOTIDE SEQUENCE [LARGE SCALE GENOMIC DNA]</scope>
</reference>
<keyword evidence="2" id="KW-1185">Reference proteome</keyword>
<dbReference type="EMBL" id="BPLR01008831">
    <property type="protein sequence ID" value="GIY27575.1"/>
    <property type="molecule type" value="Genomic_DNA"/>
</dbReference>
<evidence type="ECO:0000313" key="1">
    <source>
        <dbReference type="EMBL" id="GIY27575.1"/>
    </source>
</evidence>
<comment type="caution">
    <text evidence="1">The sequence shown here is derived from an EMBL/GenBank/DDBJ whole genome shotgun (WGS) entry which is preliminary data.</text>
</comment>
<dbReference type="Proteomes" id="UP001054945">
    <property type="component" value="Unassembled WGS sequence"/>
</dbReference>
<organism evidence="1 2">
    <name type="scientific">Caerostris extrusa</name>
    <name type="common">Bark spider</name>
    <name type="synonym">Caerostris bankana</name>
    <dbReference type="NCBI Taxonomy" id="172846"/>
    <lineage>
        <taxon>Eukaryota</taxon>
        <taxon>Metazoa</taxon>
        <taxon>Ecdysozoa</taxon>
        <taxon>Arthropoda</taxon>
        <taxon>Chelicerata</taxon>
        <taxon>Arachnida</taxon>
        <taxon>Araneae</taxon>
        <taxon>Araneomorphae</taxon>
        <taxon>Entelegynae</taxon>
        <taxon>Araneoidea</taxon>
        <taxon>Araneidae</taxon>
        <taxon>Caerostris</taxon>
    </lineage>
</organism>
<feature type="non-terminal residue" evidence="1">
    <location>
        <position position="84"/>
    </location>
</feature>
<name>A0AAV4S524_CAEEX</name>
<proteinExistence type="predicted"/>
<accession>A0AAV4S524</accession>